<evidence type="ECO:0000256" key="1">
    <source>
        <dbReference type="ARBA" id="ARBA00009865"/>
    </source>
</evidence>
<evidence type="ECO:0000313" key="7">
    <source>
        <dbReference type="EMBL" id="KAF2875860.1"/>
    </source>
</evidence>
<dbReference type="InterPro" id="IPR006710">
    <property type="entry name" value="Glyco_hydro_43"/>
</dbReference>
<accession>A0A7C8MB06</accession>
<dbReference type="PANTHER" id="PTHR43817:SF1">
    <property type="entry name" value="HYDROLASE, FAMILY 43, PUTATIVE (AFU_ORTHOLOGUE AFUA_3G01660)-RELATED"/>
    <property type="match status" value="1"/>
</dbReference>
<comment type="similarity">
    <text evidence="1 5">Belongs to the glycosyl hydrolase 43 family.</text>
</comment>
<evidence type="ECO:0000256" key="2">
    <source>
        <dbReference type="ARBA" id="ARBA00022729"/>
    </source>
</evidence>
<dbReference type="InterPro" id="IPR023296">
    <property type="entry name" value="Glyco_hydro_beta-prop_sf"/>
</dbReference>
<dbReference type="OrthoDB" id="272289at2759"/>
<evidence type="ECO:0000256" key="3">
    <source>
        <dbReference type="ARBA" id="ARBA00022801"/>
    </source>
</evidence>
<evidence type="ECO:0000256" key="5">
    <source>
        <dbReference type="RuleBase" id="RU361187"/>
    </source>
</evidence>
<dbReference type="Proteomes" id="UP000481861">
    <property type="component" value="Unassembled WGS sequence"/>
</dbReference>
<dbReference type="CDD" id="cd18820">
    <property type="entry name" value="GH43_LbAraf43-like"/>
    <property type="match status" value="1"/>
</dbReference>
<feature type="region of interest" description="Disordered" evidence="6">
    <location>
        <begin position="1"/>
        <end position="26"/>
    </location>
</feature>
<keyword evidence="4 5" id="KW-0326">Glycosidase</keyword>
<evidence type="ECO:0000256" key="4">
    <source>
        <dbReference type="ARBA" id="ARBA00023295"/>
    </source>
</evidence>
<proteinExistence type="inferred from homology"/>
<keyword evidence="8" id="KW-1185">Reference proteome</keyword>
<comment type="caution">
    <text evidence="7">The sequence shown here is derived from an EMBL/GenBank/DDBJ whole genome shotgun (WGS) entry which is preliminary data.</text>
</comment>
<dbReference type="Pfam" id="PF04616">
    <property type="entry name" value="Glyco_hydro_43"/>
    <property type="match status" value="1"/>
</dbReference>
<evidence type="ECO:0000313" key="8">
    <source>
        <dbReference type="Proteomes" id="UP000481861"/>
    </source>
</evidence>
<dbReference type="SUPFAM" id="SSF75005">
    <property type="entry name" value="Arabinanase/levansucrase/invertase"/>
    <property type="match status" value="1"/>
</dbReference>
<dbReference type="EMBL" id="JAADJZ010000004">
    <property type="protein sequence ID" value="KAF2875860.1"/>
    <property type="molecule type" value="Genomic_DNA"/>
</dbReference>
<keyword evidence="2" id="KW-0732">Signal</keyword>
<keyword evidence="3 5" id="KW-0378">Hydrolase</keyword>
<protein>
    <submittedName>
        <fullName evidence="7">Glycosyl hydrolase</fullName>
    </submittedName>
</protein>
<dbReference type="GO" id="GO:0005975">
    <property type="term" value="P:carbohydrate metabolic process"/>
    <property type="evidence" value="ECO:0007669"/>
    <property type="project" value="InterPro"/>
</dbReference>
<dbReference type="AlphaFoldDB" id="A0A7C8MB06"/>
<dbReference type="Gene3D" id="2.115.10.20">
    <property type="entry name" value="Glycosyl hydrolase domain, family 43"/>
    <property type="match status" value="1"/>
</dbReference>
<dbReference type="PANTHER" id="PTHR43817">
    <property type="entry name" value="GLYCOSYL HYDROLASE"/>
    <property type="match status" value="1"/>
</dbReference>
<reference evidence="7 8" key="1">
    <citation type="submission" date="2020-01" db="EMBL/GenBank/DDBJ databases">
        <authorList>
            <consortium name="DOE Joint Genome Institute"/>
            <person name="Haridas S."/>
            <person name="Albert R."/>
            <person name="Binder M."/>
            <person name="Bloem J."/>
            <person name="Labutti K."/>
            <person name="Salamov A."/>
            <person name="Andreopoulos B."/>
            <person name="Baker S.E."/>
            <person name="Barry K."/>
            <person name="Bills G."/>
            <person name="Bluhm B.H."/>
            <person name="Cannon C."/>
            <person name="Castanera R."/>
            <person name="Culley D.E."/>
            <person name="Daum C."/>
            <person name="Ezra D."/>
            <person name="Gonzalez J.B."/>
            <person name="Henrissat B."/>
            <person name="Kuo A."/>
            <person name="Liang C."/>
            <person name="Lipzen A."/>
            <person name="Lutzoni F."/>
            <person name="Magnuson J."/>
            <person name="Mondo S."/>
            <person name="Nolan M."/>
            <person name="Ohm R."/>
            <person name="Pangilinan J."/>
            <person name="Park H.-J.H."/>
            <person name="Ramirez L."/>
            <person name="Alfaro M."/>
            <person name="Sun H."/>
            <person name="Tritt A."/>
            <person name="Yoshinaga Y."/>
            <person name="Zwiers L.-H.L."/>
            <person name="Turgeon B.G."/>
            <person name="Goodwin S.B."/>
            <person name="Spatafora J.W."/>
            <person name="Crous P.W."/>
            <person name="Grigoriev I.V."/>
        </authorList>
    </citation>
    <scope>NUCLEOTIDE SEQUENCE [LARGE SCALE GENOMIC DNA]</scope>
    <source>
        <strain evidence="7 8">CBS 611.86</strain>
    </source>
</reference>
<gene>
    <name evidence="7" type="ORF">BDV95DRAFT_591283</name>
</gene>
<sequence length="402" mass="43707">MANYPGASAHQPQHQHTQPPPQYNDHILTITDSSCADPYVLWDKGVYYMTFTCGDRIEIWTADSLFDFERKARKDVIWRPPPNTPYSGDIWAPELHSIQGRWYVYFAADDPKHGNRSHRMFVLAGPPADASPLDSHTWSYHGPLGGMPPEQWAIDGTVITLHGGLCFVYSGWPLGVGKDESKQEIYIIEMASPTQCTGRPVRLSTPDQRWEFSGSSGINEGPQFLCSPDGKWAGIAYSCAGSWTSEYKMNVLWYTGGSPLDAKNWSKAARPLLTAAHDDTPPYGPGHGNFVSVTGPAGPEVWGVFHATDAKTGWEGRKARVMRVGWSPQGPFMGNGECRSCCKDVNHFLAGCDGLACGGGACIAGAHGHGHGHGGGGGSVDVKKEVKALVSEARGLFNKFKK</sequence>
<dbReference type="GO" id="GO:0004553">
    <property type="term" value="F:hydrolase activity, hydrolyzing O-glycosyl compounds"/>
    <property type="evidence" value="ECO:0007669"/>
    <property type="project" value="InterPro"/>
</dbReference>
<organism evidence="7 8">
    <name type="scientific">Massariosphaeria phaeospora</name>
    <dbReference type="NCBI Taxonomy" id="100035"/>
    <lineage>
        <taxon>Eukaryota</taxon>
        <taxon>Fungi</taxon>
        <taxon>Dikarya</taxon>
        <taxon>Ascomycota</taxon>
        <taxon>Pezizomycotina</taxon>
        <taxon>Dothideomycetes</taxon>
        <taxon>Pleosporomycetidae</taxon>
        <taxon>Pleosporales</taxon>
        <taxon>Pleosporales incertae sedis</taxon>
        <taxon>Massariosphaeria</taxon>
    </lineage>
</organism>
<evidence type="ECO:0000256" key="6">
    <source>
        <dbReference type="SAM" id="MobiDB-lite"/>
    </source>
</evidence>
<name>A0A7C8MB06_9PLEO</name>